<proteinExistence type="inferred from homology"/>
<dbReference type="AlphaFoldDB" id="M7ZXD1"/>
<dbReference type="InterPro" id="IPR045090">
    <property type="entry name" value="Pept_M3A_M3B"/>
</dbReference>
<dbReference type="InterPro" id="IPR024080">
    <property type="entry name" value="Neurolysin/TOP_N"/>
</dbReference>
<reference evidence="11" key="1">
    <citation type="journal article" date="2013" name="Nature">
        <title>Draft genome of the wheat A-genome progenitor Triticum urartu.</title>
        <authorList>
            <person name="Ling H.Q."/>
            <person name="Zhao S."/>
            <person name="Liu D."/>
            <person name="Wang J."/>
            <person name="Sun H."/>
            <person name="Zhang C."/>
            <person name="Fan H."/>
            <person name="Li D."/>
            <person name="Dong L."/>
            <person name="Tao Y."/>
            <person name="Gao C."/>
            <person name="Wu H."/>
            <person name="Li Y."/>
            <person name="Cui Y."/>
            <person name="Guo X."/>
            <person name="Zheng S."/>
            <person name="Wang B."/>
            <person name="Yu K."/>
            <person name="Liang Q."/>
            <person name="Yang W."/>
            <person name="Lou X."/>
            <person name="Chen J."/>
            <person name="Feng M."/>
            <person name="Jian J."/>
            <person name="Zhang X."/>
            <person name="Luo G."/>
            <person name="Jiang Y."/>
            <person name="Liu J."/>
            <person name="Wang Z."/>
            <person name="Sha Y."/>
            <person name="Zhang B."/>
            <person name="Wu H."/>
            <person name="Tang D."/>
            <person name="Shen Q."/>
            <person name="Xue P."/>
            <person name="Zou S."/>
            <person name="Wang X."/>
            <person name="Liu X."/>
            <person name="Wang F."/>
            <person name="Yang Y."/>
            <person name="An X."/>
            <person name="Dong Z."/>
            <person name="Zhang K."/>
            <person name="Zhang X."/>
            <person name="Luo M.C."/>
            <person name="Dvorak J."/>
            <person name="Tong Y."/>
            <person name="Wang J."/>
            <person name="Yang H."/>
            <person name="Li Z."/>
            <person name="Wang D."/>
            <person name="Zhang A."/>
            <person name="Wang J."/>
        </authorList>
    </citation>
    <scope>NUCLEOTIDE SEQUENCE</scope>
</reference>
<dbReference type="eggNOG" id="KOG2089">
    <property type="taxonomic scope" value="Eukaryota"/>
</dbReference>
<dbReference type="GO" id="GO:0005737">
    <property type="term" value="C:cytoplasm"/>
    <property type="evidence" value="ECO:0007669"/>
    <property type="project" value="UniProtKB-SubCell"/>
</dbReference>
<dbReference type="OMA" id="MYTREGK"/>
<dbReference type="EMBL" id="KD202228">
    <property type="protein sequence ID" value="EMS52789.1"/>
    <property type="molecule type" value="Genomic_DNA"/>
</dbReference>
<evidence type="ECO:0000313" key="11">
    <source>
        <dbReference type="EMBL" id="EMS52789.1"/>
    </source>
</evidence>
<dbReference type="Gene3D" id="1.10.1370.40">
    <property type="match status" value="1"/>
</dbReference>
<dbReference type="Gene3D" id="1.10.1370.10">
    <property type="entry name" value="Neurolysin, domain 3"/>
    <property type="match status" value="1"/>
</dbReference>
<feature type="domain" description="Peptidase M3A/M3B catalytic" evidence="10">
    <location>
        <begin position="470"/>
        <end position="717"/>
    </location>
</feature>
<keyword evidence="7 9" id="KW-0862">Zinc</keyword>
<evidence type="ECO:0000256" key="2">
    <source>
        <dbReference type="ARBA" id="ARBA00006040"/>
    </source>
</evidence>
<keyword evidence="8 9" id="KW-0482">Metalloprotease</keyword>
<sequence length="723" mass="82639">MGSDIKLIRTDTTLDLSQKAEKELPGFNAQVNLSAAEIKRLANRIIAKSKETYDAVAAVPLDKVNFANAIAPLAELDAQQFPLVQACVLPRMVSPSEDICRASADAEKRLDSHFLLCSSNGGWLGLSCLPCKNPVISCKVTRQREDVYRVVKAFMERGERIGPEATRFVQCLVREFERNGAKLTQAKKEEMEKLKSLIDDLNLKYIQNMSDFTKFLLLSEEELAGMPPEFLKDLEETDGKRKVLLTGYYVTPILEHCKVGSTRKQIAVAYGQKGGKQNVAILEKLVQIRHRLARLLGYSNYSDFAIEPRMPMTSRKVLEFLEEMSEQLSDLANRELTVLKELKMKEEGNAQFGMEDLLYYMKRGEQHKVDLDIGEIKRYFPVKLVISGMLKMFQDLFALRFEEIKDVEVWHDTVRLFSVWDASSSDLLGYFFLDMFSRLKAHERNNELITQHKTHKSKAHALPHELVQQTREGKYDHTCVVALQNGYMCSNGSRKVPVAVLLSQCPKEFDGNSALLRFPEVVRIFHEFSHVVHHISNRATFSRFSSLRLEGDFAEIPSLLLENWCYESISLKMMSGFYQDITKSVTTEACQSLKRRRDMFAGLKLKQEILLCLVDQIIHTSENVDIDDLVKDLHPKVHSKRFPFTFMSLMTMRVKCSFLKVFAADLFTTKFKDDLLNQHAGLRFRNKVLAPGGSKDPLEIITDYLGREPSLQPFIQSRTRNAL</sequence>
<keyword evidence="5 9" id="KW-0479">Metal-binding</keyword>
<evidence type="ECO:0000256" key="7">
    <source>
        <dbReference type="ARBA" id="ARBA00022833"/>
    </source>
</evidence>
<evidence type="ECO:0000256" key="9">
    <source>
        <dbReference type="RuleBase" id="RU003435"/>
    </source>
</evidence>
<dbReference type="InterPro" id="IPR001567">
    <property type="entry name" value="Pept_M3A_M3B_dom"/>
</dbReference>
<dbReference type="InterPro" id="IPR024077">
    <property type="entry name" value="Neurolysin/TOP_dom2"/>
</dbReference>
<protein>
    <submittedName>
        <fullName evidence="11">Neurolysin, mitochondrial</fullName>
    </submittedName>
</protein>
<dbReference type="Pfam" id="PF01432">
    <property type="entry name" value="Peptidase_M3"/>
    <property type="match status" value="2"/>
</dbReference>
<dbReference type="GO" id="GO:0004222">
    <property type="term" value="F:metalloendopeptidase activity"/>
    <property type="evidence" value="ECO:0007669"/>
    <property type="project" value="InterPro"/>
</dbReference>
<dbReference type="GO" id="GO:0006508">
    <property type="term" value="P:proteolysis"/>
    <property type="evidence" value="ECO:0007669"/>
    <property type="project" value="UniProtKB-KW"/>
</dbReference>
<evidence type="ECO:0000256" key="5">
    <source>
        <dbReference type="ARBA" id="ARBA00022723"/>
    </source>
</evidence>
<comment type="subcellular location">
    <subcellularLocation>
        <location evidence="1">Cytoplasm</location>
    </subcellularLocation>
</comment>
<dbReference type="CDD" id="cd06455">
    <property type="entry name" value="M3A_TOP"/>
    <property type="match status" value="1"/>
</dbReference>
<evidence type="ECO:0000256" key="1">
    <source>
        <dbReference type="ARBA" id="ARBA00004496"/>
    </source>
</evidence>
<evidence type="ECO:0000256" key="3">
    <source>
        <dbReference type="ARBA" id="ARBA00022490"/>
    </source>
</evidence>
<dbReference type="GO" id="GO:0006518">
    <property type="term" value="P:peptide metabolic process"/>
    <property type="evidence" value="ECO:0007669"/>
    <property type="project" value="TreeGrafter"/>
</dbReference>
<accession>M7ZXD1</accession>
<dbReference type="PANTHER" id="PTHR11804">
    <property type="entry name" value="PROTEASE M3 THIMET OLIGOPEPTIDASE-RELATED"/>
    <property type="match status" value="1"/>
</dbReference>
<evidence type="ECO:0000256" key="4">
    <source>
        <dbReference type="ARBA" id="ARBA00022670"/>
    </source>
</evidence>
<keyword evidence="3" id="KW-0963">Cytoplasm</keyword>
<organism evidence="11">
    <name type="scientific">Triticum urartu</name>
    <name type="common">Red wild einkorn</name>
    <name type="synonym">Crithodium urartu</name>
    <dbReference type="NCBI Taxonomy" id="4572"/>
    <lineage>
        <taxon>Eukaryota</taxon>
        <taxon>Viridiplantae</taxon>
        <taxon>Streptophyta</taxon>
        <taxon>Embryophyta</taxon>
        <taxon>Tracheophyta</taxon>
        <taxon>Spermatophyta</taxon>
        <taxon>Magnoliopsida</taxon>
        <taxon>Liliopsida</taxon>
        <taxon>Poales</taxon>
        <taxon>Poaceae</taxon>
        <taxon>BOP clade</taxon>
        <taxon>Pooideae</taxon>
        <taxon>Triticodae</taxon>
        <taxon>Triticeae</taxon>
        <taxon>Triticinae</taxon>
        <taxon>Triticum</taxon>
    </lineage>
</organism>
<comment type="similarity">
    <text evidence="2 9">Belongs to the peptidase M3 family.</text>
</comment>
<evidence type="ECO:0000259" key="10">
    <source>
        <dbReference type="Pfam" id="PF01432"/>
    </source>
</evidence>
<comment type="cofactor">
    <cofactor evidence="9">
        <name>Zn(2+)</name>
        <dbReference type="ChEBI" id="CHEBI:29105"/>
    </cofactor>
    <text evidence="9">Binds 1 zinc ion.</text>
</comment>
<dbReference type="PANTHER" id="PTHR11804:SF82">
    <property type="entry name" value="THIMET OLIGOPEPTIDASE-RELATED"/>
    <property type="match status" value="1"/>
</dbReference>
<name>M7ZXD1_TRIUA</name>
<keyword evidence="4 9" id="KW-0645">Protease</keyword>
<dbReference type="Gene3D" id="1.20.1050.40">
    <property type="entry name" value="Endopeptidase. Chain P, domain 1"/>
    <property type="match status" value="1"/>
</dbReference>
<evidence type="ECO:0000256" key="8">
    <source>
        <dbReference type="ARBA" id="ARBA00023049"/>
    </source>
</evidence>
<feature type="domain" description="Peptidase M3A/M3B catalytic" evidence="10">
    <location>
        <begin position="254"/>
        <end position="438"/>
    </location>
</feature>
<dbReference type="GO" id="GO:0046872">
    <property type="term" value="F:metal ion binding"/>
    <property type="evidence" value="ECO:0007669"/>
    <property type="project" value="UniProtKB-UniRule"/>
</dbReference>
<evidence type="ECO:0000256" key="6">
    <source>
        <dbReference type="ARBA" id="ARBA00022801"/>
    </source>
</evidence>
<keyword evidence="6 9" id="KW-0378">Hydrolase</keyword>
<dbReference type="SUPFAM" id="SSF55486">
    <property type="entry name" value="Metalloproteases ('zincins'), catalytic domain"/>
    <property type="match status" value="1"/>
</dbReference>
<gene>
    <name evidence="11" type="ORF">TRIUR3_35379</name>
</gene>
<dbReference type="STRING" id="4572.M7ZXD1"/>
<dbReference type="FunFam" id="1.20.1050.40:FF:000001">
    <property type="entry name" value="Thimet oligopeptidase 1"/>
    <property type="match status" value="1"/>
</dbReference>